<comment type="subcellular location">
    <subcellularLocation>
        <location evidence="4">Periplasm</location>
    </subcellularLocation>
</comment>
<dbReference type="HAMAP" id="MF_01914">
    <property type="entry name" value="LPS_assembly_LptA"/>
    <property type="match status" value="1"/>
</dbReference>
<dbReference type="PANTHER" id="PTHR36504:SF1">
    <property type="entry name" value="LIPOPOLYSACCHARIDE EXPORT SYSTEM PROTEIN LPTA"/>
    <property type="match status" value="1"/>
</dbReference>
<reference evidence="6 7" key="1">
    <citation type="journal article" date="2012" name="Mol. Biol. Evol.">
        <title>Genome reduction and co-evolution between the primary and secondary bacterial symbionts of psyllids.</title>
        <authorList>
            <person name="Sloan D.B."/>
            <person name="Moran N.A."/>
        </authorList>
    </citation>
    <scope>NUCLEOTIDE SEQUENCE [LARGE SCALE GENOMIC DNA]</scope>
    <source>
        <strain evidence="6">Hcub_S</strain>
    </source>
</reference>
<dbReference type="AlphaFoldDB" id="J3VTY1"/>
<gene>
    <name evidence="4" type="primary">lptA</name>
    <name evidence="6" type="ORF">A35E_00200</name>
</gene>
<feature type="domain" description="Organic solvent tolerance-like N-terminal" evidence="5">
    <location>
        <begin position="38"/>
        <end position="148"/>
    </location>
</feature>
<evidence type="ECO:0000256" key="2">
    <source>
        <dbReference type="ARBA" id="ARBA00022729"/>
    </source>
</evidence>
<dbReference type="GO" id="GO:0017089">
    <property type="term" value="F:glycolipid transfer activity"/>
    <property type="evidence" value="ECO:0007669"/>
    <property type="project" value="TreeGrafter"/>
</dbReference>
<keyword evidence="3 4" id="KW-0574">Periplasm</keyword>
<sequence precursor="true">MKSRIHKEGATLLLFILFIVVFSPPVQALTSDNQEPIYIDSKKQEINMLANTATLRGEVIIRQGSMNIYADKVMVTHYNDKLRNIIIEGYGNPVSFHQLQDHGKLLHGRAQKVRYESATCRVIFIGNAYLEHLSSNIQGDQITCLLNKKQIKAVGSKGKQVTSVLIPGQ</sequence>
<dbReference type="STRING" id="134287.A35E_00200"/>
<comment type="similarity">
    <text evidence="4">Belongs to the LptA family.</text>
</comment>
<dbReference type="GO" id="GO:0030288">
    <property type="term" value="C:outer membrane-bounded periplasmic space"/>
    <property type="evidence" value="ECO:0007669"/>
    <property type="project" value="TreeGrafter"/>
</dbReference>
<evidence type="ECO:0000313" key="7">
    <source>
        <dbReference type="Proteomes" id="UP000003937"/>
    </source>
</evidence>
<dbReference type="Gene3D" id="2.60.450.10">
    <property type="entry name" value="Lipopolysaccharide (LPS) transport protein A like domain"/>
    <property type="match status" value="1"/>
</dbReference>
<dbReference type="RefSeq" id="WP_014888808.1">
    <property type="nucleotide sequence ID" value="NC_018420.1"/>
</dbReference>
<evidence type="ECO:0000259" key="5">
    <source>
        <dbReference type="Pfam" id="PF03968"/>
    </source>
</evidence>
<name>J3VTY1_9ENTR</name>
<proteinExistence type="inferred from homology"/>
<dbReference type="GO" id="GO:0001530">
    <property type="term" value="F:lipopolysaccharide binding"/>
    <property type="evidence" value="ECO:0007669"/>
    <property type="project" value="InterPro"/>
</dbReference>
<accession>J3VTY1</accession>
<keyword evidence="2" id="KW-0732">Signal</keyword>
<dbReference type="GO" id="GO:0015920">
    <property type="term" value="P:lipopolysaccharide transport"/>
    <property type="evidence" value="ECO:0007669"/>
    <property type="project" value="UniProtKB-UniRule"/>
</dbReference>
<dbReference type="GO" id="GO:0009279">
    <property type="term" value="C:cell outer membrane"/>
    <property type="evidence" value="ECO:0007669"/>
    <property type="project" value="TreeGrafter"/>
</dbReference>
<dbReference type="InterPro" id="IPR014340">
    <property type="entry name" value="LptA"/>
</dbReference>
<keyword evidence="7" id="KW-1185">Reference proteome</keyword>
<keyword evidence="1 4" id="KW-0813">Transport</keyword>
<dbReference type="InterPro" id="IPR052037">
    <property type="entry name" value="LPS_export_LptA"/>
</dbReference>
<dbReference type="NCBIfam" id="TIGR03002">
    <property type="entry name" value="outer_YhbN_LptA"/>
    <property type="match status" value="1"/>
</dbReference>
<protein>
    <recommendedName>
        <fullName evidence="4">Lipopolysaccharide export system protein LptA</fullName>
    </recommendedName>
</protein>
<dbReference type="OrthoDB" id="5295619at2"/>
<dbReference type="GO" id="GO:0043165">
    <property type="term" value="P:Gram-negative-bacterium-type cell outer membrane assembly"/>
    <property type="evidence" value="ECO:0007669"/>
    <property type="project" value="UniProtKB-UniRule"/>
</dbReference>
<dbReference type="Pfam" id="PF03968">
    <property type="entry name" value="LptD_N"/>
    <property type="match status" value="1"/>
</dbReference>
<evidence type="ECO:0000256" key="1">
    <source>
        <dbReference type="ARBA" id="ARBA00022448"/>
    </source>
</evidence>
<dbReference type="KEGG" id="sehc:A35E_00200"/>
<dbReference type="Proteomes" id="UP000003937">
    <property type="component" value="Chromosome"/>
</dbReference>
<evidence type="ECO:0000256" key="3">
    <source>
        <dbReference type="ARBA" id="ARBA00022764"/>
    </source>
</evidence>
<dbReference type="InterPro" id="IPR005653">
    <property type="entry name" value="OstA-like_N"/>
</dbReference>
<evidence type="ECO:0000313" key="6">
    <source>
        <dbReference type="EMBL" id="AFP85511.1"/>
    </source>
</evidence>
<comment type="subunit">
    <text evidence="4">Component of the lipopolysaccharide transport and assembly complex.</text>
</comment>
<organism evidence="6 7">
    <name type="scientific">secondary endosymbiont of Heteropsylla cubana</name>
    <dbReference type="NCBI Taxonomy" id="134287"/>
    <lineage>
        <taxon>Bacteria</taxon>
        <taxon>Pseudomonadati</taxon>
        <taxon>Pseudomonadota</taxon>
        <taxon>Gammaproteobacteria</taxon>
        <taxon>Enterobacterales</taxon>
        <taxon>Enterobacteriaceae</taxon>
        <taxon>aphid secondary symbionts</taxon>
    </lineage>
</organism>
<dbReference type="PANTHER" id="PTHR36504">
    <property type="entry name" value="LIPOPOLYSACCHARIDE EXPORT SYSTEM PROTEIN LPTA"/>
    <property type="match status" value="1"/>
</dbReference>
<comment type="function">
    <text evidence="4">Involved in the assembly of lipopolysaccharide (LPS). Required for the translocation of LPS from the inner membrane to the outer membrane. May form a bridge between the inner membrane and the outer membrane, via interactions with LptC and LptD, thereby facilitating LPS transfer across the periplasm.</text>
</comment>
<evidence type="ECO:0000256" key="4">
    <source>
        <dbReference type="HAMAP-Rule" id="MF_01914"/>
    </source>
</evidence>
<dbReference type="EMBL" id="CP003547">
    <property type="protein sequence ID" value="AFP85511.1"/>
    <property type="molecule type" value="Genomic_DNA"/>
</dbReference>
<dbReference type="HOGENOM" id="CLU_095993_2_1_6"/>